<feature type="compositionally biased region" description="Basic and acidic residues" evidence="1">
    <location>
        <begin position="43"/>
        <end position="66"/>
    </location>
</feature>
<name>A0A0F9K7H2_9ZZZZ</name>
<feature type="compositionally biased region" description="Basic residues" evidence="1">
    <location>
        <begin position="67"/>
        <end position="80"/>
    </location>
</feature>
<feature type="domain" description="Nuclease associated modular" evidence="2">
    <location>
        <begin position="26"/>
        <end position="38"/>
    </location>
</feature>
<protein>
    <recommendedName>
        <fullName evidence="2">Nuclease associated modular domain-containing protein</fullName>
    </recommendedName>
</protein>
<dbReference type="EMBL" id="LAZR01015837">
    <property type="protein sequence ID" value="KKM07133.1"/>
    <property type="molecule type" value="Genomic_DNA"/>
</dbReference>
<dbReference type="AlphaFoldDB" id="A0A0F9K7H2"/>
<dbReference type="SUPFAM" id="SSF64496">
    <property type="entry name" value="DNA-binding domain of intron-encoded endonucleases"/>
    <property type="match status" value="1"/>
</dbReference>
<sequence>MYGKSHTEEAKRKVSIANKGKTAVNKGKTHTDEAKQKMRGRIVSKETRKKISEIHKGKKHSEETKRKMSKTHKARTNKNG</sequence>
<evidence type="ECO:0000259" key="2">
    <source>
        <dbReference type="SMART" id="SM00496"/>
    </source>
</evidence>
<evidence type="ECO:0000256" key="1">
    <source>
        <dbReference type="SAM" id="MobiDB-lite"/>
    </source>
</evidence>
<dbReference type="SMART" id="SM00496">
    <property type="entry name" value="IENR2"/>
    <property type="match status" value="4"/>
</dbReference>
<organism evidence="3">
    <name type="scientific">marine sediment metagenome</name>
    <dbReference type="NCBI Taxonomy" id="412755"/>
    <lineage>
        <taxon>unclassified sequences</taxon>
        <taxon>metagenomes</taxon>
        <taxon>ecological metagenomes</taxon>
    </lineage>
</organism>
<dbReference type="Pfam" id="PF07460">
    <property type="entry name" value="NUMOD3"/>
    <property type="match status" value="2"/>
</dbReference>
<accession>A0A0F9K7H2</accession>
<proteinExistence type="predicted"/>
<dbReference type="InterPro" id="IPR003611">
    <property type="entry name" value="NUMOD3"/>
</dbReference>
<feature type="domain" description="Nuclease associated modular" evidence="2">
    <location>
        <begin position="56"/>
        <end position="72"/>
    </location>
</feature>
<gene>
    <name evidence="3" type="ORF">LCGC14_1736920</name>
</gene>
<comment type="caution">
    <text evidence="3">The sequence shown here is derived from an EMBL/GenBank/DDBJ whole genome shotgun (WGS) entry which is preliminary data.</text>
</comment>
<feature type="domain" description="Nuclease associated modular" evidence="2">
    <location>
        <begin position="2"/>
        <end position="18"/>
    </location>
</feature>
<feature type="region of interest" description="Disordered" evidence="1">
    <location>
        <begin position="1"/>
        <end position="80"/>
    </location>
</feature>
<evidence type="ECO:0000313" key="3">
    <source>
        <dbReference type="EMBL" id="KKM07133.1"/>
    </source>
</evidence>
<feature type="domain" description="Nuclease associated modular" evidence="2">
    <location>
        <begin position="39"/>
        <end position="55"/>
    </location>
</feature>
<dbReference type="GO" id="GO:0003677">
    <property type="term" value="F:DNA binding"/>
    <property type="evidence" value="ECO:0007669"/>
    <property type="project" value="InterPro"/>
</dbReference>
<feature type="compositionally biased region" description="Basic and acidic residues" evidence="1">
    <location>
        <begin position="1"/>
        <end position="12"/>
    </location>
</feature>
<reference evidence="3" key="1">
    <citation type="journal article" date="2015" name="Nature">
        <title>Complex archaea that bridge the gap between prokaryotes and eukaryotes.</title>
        <authorList>
            <person name="Spang A."/>
            <person name="Saw J.H."/>
            <person name="Jorgensen S.L."/>
            <person name="Zaremba-Niedzwiedzka K."/>
            <person name="Martijn J."/>
            <person name="Lind A.E."/>
            <person name="van Eijk R."/>
            <person name="Schleper C."/>
            <person name="Guy L."/>
            <person name="Ettema T.J."/>
        </authorList>
    </citation>
    <scope>NUCLEOTIDE SEQUENCE</scope>
</reference>